<proteinExistence type="predicted"/>
<sequence>MKQALCRFIYYKVLRWKSRVSVPDFDKCIYCAAPHTTNWDLLIGKLFISAIGRDSGFMMKKEWFFFPLGILFRWMGGIPVHRDKHTSLVEQMIQKIKQSTKFHLAITPEGTRSANPNWRKGFYYIAAGADIPIILVGIDYQRKCIFAERYLYASGDIETDMREIKLYFRHFKGRHPEKFELGELG</sequence>
<keyword evidence="2" id="KW-0808">Transferase</keyword>
<gene>
    <name evidence="5" type="ORF">H9625_01645</name>
</gene>
<name>A0ABR8Y4N6_9BACT</name>
<evidence type="ECO:0000313" key="5">
    <source>
        <dbReference type="EMBL" id="MBD8039165.1"/>
    </source>
</evidence>
<accession>A0ABR8Y4N6</accession>
<organism evidence="5 6">
    <name type="scientific">Phocaeicola intestinalis</name>
    <dbReference type="NCBI Taxonomy" id="2762212"/>
    <lineage>
        <taxon>Bacteria</taxon>
        <taxon>Pseudomonadati</taxon>
        <taxon>Bacteroidota</taxon>
        <taxon>Bacteroidia</taxon>
        <taxon>Bacteroidales</taxon>
        <taxon>Bacteroidaceae</taxon>
        <taxon>Phocaeicola</taxon>
    </lineage>
</organism>
<dbReference type="SUPFAM" id="SSF69593">
    <property type="entry name" value="Glycerol-3-phosphate (1)-acyltransferase"/>
    <property type="match status" value="1"/>
</dbReference>
<evidence type="ECO:0000256" key="1">
    <source>
        <dbReference type="ARBA" id="ARBA00005189"/>
    </source>
</evidence>
<dbReference type="GO" id="GO:0016746">
    <property type="term" value="F:acyltransferase activity"/>
    <property type="evidence" value="ECO:0007669"/>
    <property type="project" value="UniProtKB-KW"/>
</dbReference>
<dbReference type="InterPro" id="IPR002123">
    <property type="entry name" value="Plipid/glycerol_acylTrfase"/>
</dbReference>
<dbReference type="PANTHER" id="PTHR10434">
    <property type="entry name" value="1-ACYL-SN-GLYCEROL-3-PHOSPHATE ACYLTRANSFERASE"/>
    <property type="match status" value="1"/>
</dbReference>
<dbReference type="Proteomes" id="UP000620874">
    <property type="component" value="Unassembled WGS sequence"/>
</dbReference>
<reference evidence="5 6" key="1">
    <citation type="submission" date="2020-08" db="EMBL/GenBank/DDBJ databases">
        <title>A Genomic Blueprint of the Chicken Gut Microbiome.</title>
        <authorList>
            <person name="Gilroy R."/>
            <person name="Ravi A."/>
            <person name="Getino M."/>
            <person name="Pursley I."/>
            <person name="Horton D.L."/>
            <person name="Alikhan N.-F."/>
            <person name="Baker D."/>
            <person name="Gharbi K."/>
            <person name="Hall N."/>
            <person name="Watson M."/>
            <person name="Adriaenssens E.M."/>
            <person name="Foster-Nyarko E."/>
            <person name="Jarju S."/>
            <person name="Secka A."/>
            <person name="Antonio M."/>
            <person name="Oren A."/>
            <person name="Chaudhuri R."/>
            <person name="La Ragione R.M."/>
            <person name="Hildebrand F."/>
            <person name="Pallen M.J."/>
        </authorList>
    </citation>
    <scope>NUCLEOTIDE SEQUENCE [LARGE SCALE GENOMIC DNA]</scope>
    <source>
        <strain evidence="5 6">Sa1CVN1</strain>
    </source>
</reference>
<dbReference type="PANTHER" id="PTHR10434:SF9">
    <property type="entry name" value="PHOSPHOLIPID_GLYCEROL ACYLTRANSFERASE DOMAIN-CONTAINING PROTEIN"/>
    <property type="match status" value="1"/>
</dbReference>
<evidence type="ECO:0000313" key="6">
    <source>
        <dbReference type="Proteomes" id="UP000620874"/>
    </source>
</evidence>
<protein>
    <submittedName>
        <fullName evidence="5">1-acyl-sn-glycerol-3-phosphate acyltransferase</fullName>
    </submittedName>
</protein>
<dbReference type="SMART" id="SM00563">
    <property type="entry name" value="PlsC"/>
    <property type="match status" value="1"/>
</dbReference>
<feature type="domain" description="Phospholipid/glycerol acyltransferase" evidence="4">
    <location>
        <begin position="29"/>
        <end position="141"/>
    </location>
</feature>
<keyword evidence="6" id="KW-1185">Reference proteome</keyword>
<comment type="pathway">
    <text evidence="1">Lipid metabolism.</text>
</comment>
<keyword evidence="3 5" id="KW-0012">Acyltransferase</keyword>
<evidence type="ECO:0000256" key="3">
    <source>
        <dbReference type="ARBA" id="ARBA00023315"/>
    </source>
</evidence>
<evidence type="ECO:0000256" key="2">
    <source>
        <dbReference type="ARBA" id="ARBA00022679"/>
    </source>
</evidence>
<dbReference type="EMBL" id="JACSPP010000003">
    <property type="protein sequence ID" value="MBD8039165.1"/>
    <property type="molecule type" value="Genomic_DNA"/>
</dbReference>
<evidence type="ECO:0000259" key="4">
    <source>
        <dbReference type="SMART" id="SM00563"/>
    </source>
</evidence>
<dbReference type="RefSeq" id="WP_087212733.1">
    <property type="nucleotide sequence ID" value="NZ_JACSPP010000003.1"/>
</dbReference>
<dbReference type="Pfam" id="PF01553">
    <property type="entry name" value="Acyltransferase"/>
    <property type="match status" value="1"/>
</dbReference>
<comment type="caution">
    <text evidence="5">The sequence shown here is derived from an EMBL/GenBank/DDBJ whole genome shotgun (WGS) entry which is preliminary data.</text>
</comment>